<gene>
    <name evidence="2" type="ORF">BXO512_02675</name>
</gene>
<dbReference type="SUPFAM" id="SSF52743">
    <property type="entry name" value="Subtilisin-like"/>
    <property type="match status" value="1"/>
</dbReference>
<accession>A0A854CPS2</accession>
<dbReference type="Gene3D" id="3.40.50.200">
    <property type="entry name" value="Peptidase S8/S53 domain"/>
    <property type="match status" value="1"/>
</dbReference>
<dbReference type="GO" id="GO:0006508">
    <property type="term" value="P:proteolysis"/>
    <property type="evidence" value="ECO:0007669"/>
    <property type="project" value="InterPro"/>
</dbReference>
<dbReference type="GO" id="GO:0004252">
    <property type="term" value="F:serine-type endopeptidase activity"/>
    <property type="evidence" value="ECO:0007669"/>
    <property type="project" value="InterPro"/>
</dbReference>
<dbReference type="AlphaFoldDB" id="A0A854CPS2"/>
<protein>
    <recommendedName>
        <fullName evidence="1">Peptidase S8/S53 domain-containing protein</fullName>
    </recommendedName>
</protein>
<organism evidence="2">
    <name type="scientific">Xanthomonas oryzae pv. oryzae</name>
    <dbReference type="NCBI Taxonomy" id="64187"/>
    <lineage>
        <taxon>Bacteria</taxon>
        <taxon>Pseudomonadati</taxon>
        <taxon>Pseudomonadota</taxon>
        <taxon>Gammaproteobacteria</taxon>
        <taxon>Lysobacterales</taxon>
        <taxon>Lysobacteraceae</taxon>
        <taxon>Xanthomonas</taxon>
    </lineage>
</organism>
<name>A0A854CPS2_XANOO</name>
<proteinExistence type="predicted"/>
<evidence type="ECO:0000313" key="2">
    <source>
        <dbReference type="EMBL" id="OLG94159.1"/>
    </source>
</evidence>
<dbReference type="InterPro" id="IPR000209">
    <property type="entry name" value="Peptidase_S8/S53_dom"/>
</dbReference>
<reference evidence="2" key="1">
    <citation type="submission" date="2015-01" db="EMBL/GenBank/DDBJ databases">
        <title>Population genomics of rice bacterial leaf blight strains from India.</title>
        <authorList>
            <person name="Midha S."/>
            <person name="Anil M.G."/>
            <person name="Mishra D."/>
            <person name="Brahma K."/>
            <person name="Laha G.S."/>
            <person name="Sundaram R.M."/>
            <person name="Sonti R.V."/>
            <person name="Patil P.B."/>
        </authorList>
    </citation>
    <scope>NUCLEOTIDE SEQUENCE</scope>
    <source>
        <strain evidence="2">BXO512</strain>
    </source>
</reference>
<comment type="caution">
    <text evidence="2">The sequence shown here is derived from an EMBL/GenBank/DDBJ whole genome shotgun (WGS) entry which is preliminary data.</text>
</comment>
<dbReference type="InterPro" id="IPR036852">
    <property type="entry name" value="Peptidase_S8/S53_dom_sf"/>
</dbReference>
<feature type="domain" description="Peptidase S8/S53" evidence="1">
    <location>
        <begin position="18"/>
        <end position="68"/>
    </location>
</feature>
<dbReference type="Pfam" id="PF00082">
    <property type="entry name" value="Peptidase_S8"/>
    <property type="match status" value="1"/>
</dbReference>
<sequence>MRRRQEYTCNELRRLWLQGVLVVIAAGNEGLAWLMDNDGDAYAANMDLSISDPGNLEDAIVVGAVHKSSPHHYGVSYFS</sequence>
<evidence type="ECO:0000259" key="1">
    <source>
        <dbReference type="Pfam" id="PF00082"/>
    </source>
</evidence>
<dbReference type="EMBL" id="JXEA01000032">
    <property type="protein sequence ID" value="OLG94159.1"/>
    <property type="molecule type" value="Genomic_DNA"/>
</dbReference>